<feature type="chain" id="PRO_5005187618" evidence="2">
    <location>
        <begin position="19"/>
        <end position="206"/>
    </location>
</feature>
<reference evidence="3 4" key="1">
    <citation type="submission" date="2014-11" db="EMBL/GenBank/DDBJ databases">
        <authorList>
            <person name="Zhu J."/>
            <person name="Qi W."/>
            <person name="Song R."/>
        </authorList>
    </citation>
    <scope>NUCLEOTIDE SEQUENCE [LARGE SCALE GENOMIC DNA]</scope>
</reference>
<evidence type="ECO:0000256" key="1">
    <source>
        <dbReference type="SAM" id="Coils"/>
    </source>
</evidence>
<sequence length="206" mass="23195">MLAVIMLISGGLVFMSLTHEGRIQHMGGQLSRHEAAISQLEQSLMQMRHDHNATKTGLADVLRRTFQELQTTKNEVRASRTAQQEDKAAIEGMLMQMAQNSTGQDKRIRYLAESLLDLTRAHELTRLWALRAGGATESLMDDVAALRENVSDLEAMQEQLQLLKEKVDSWWPGFWEALFGGVEMIRLAKWLSCFFAGGGWSICTML</sequence>
<dbReference type="InParanoid" id="A0A0G4ENX9"/>
<protein>
    <submittedName>
        <fullName evidence="3">Uncharacterized protein</fullName>
    </submittedName>
</protein>
<gene>
    <name evidence="3" type="ORF">Vbra_2832</name>
</gene>
<dbReference type="EMBL" id="CDMY01000275">
    <property type="protein sequence ID" value="CEL99124.1"/>
    <property type="molecule type" value="Genomic_DNA"/>
</dbReference>
<dbReference type="VEuPathDB" id="CryptoDB:Vbra_2832"/>
<keyword evidence="4" id="KW-1185">Reference proteome</keyword>
<evidence type="ECO:0000256" key="2">
    <source>
        <dbReference type="SAM" id="SignalP"/>
    </source>
</evidence>
<keyword evidence="1" id="KW-0175">Coiled coil</keyword>
<proteinExistence type="predicted"/>
<evidence type="ECO:0000313" key="4">
    <source>
        <dbReference type="Proteomes" id="UP000041254"/>
    </source>
</evidence>
<feature type="signal peptide" evidence="2">
    <location>
        <begin position="1"/>
        <end position="18"/>
    </location>
</feature>
<evidence type="ECO:0000313" key="3">
    <source>
        <dbReference type="EMBL" id="CEL99124.1"/>
    </source>
</evidence>
<dbReference type="AlphaFoldDB" id="A0A0G4ENX9"/>
<accession>A0A0G4ENX9</accession>
<name>A0A0G4ENX9_VITBC</name>
<organism evidence="3 4">
    <name type="scientific">Vitrella brassicaformis (strain CCMP3155)</name>
    <dbReference type="NCBI Taxonomy" id="1169540"/>
    <lineage>
        <taxon>Eukaryota</taxon>
        <taxon>Sar</taxon>
        <taxon>Alveolata</taxon>
        <taxon>Colpodellida</taxon>
        <taxon>Vitrellaceae</taxon>
        <taxon>Vitrella</taxon>
    </lineage>
</organism>
<feature type="coiled-coil region" evidence="1">
    <location>
        <begin position="136"/>
        <end position="166"/>
    </location>
</feature>
<dbReference type="Proteomes" id="UP000041254">
    <property type="component" value="Unassembled WGS sequence"/>
</dbReference>
<keyword evidence="2" id="KW-0732">Signal</keyword>